<keyword evidence="2" id="KW-1185">Reference proteome</keyword>
<evidence type="ECO:0000259" key="1">
    <source>
        <dbReference type="PROSITE" id="PS50879"/>
    </source>
</evidence>
<reference evidence="3" key="1">
    <citation type="submission" date="2025-08" db="UniProtKB">
        <authorList>
            <consortium name="RefSeq"/>
        </authorList>
    </citation>
    <scope>IDENTIFICATION</scope>
    <source>
        <tissue evidence="3">Leaves</tissue>
    </source>
</reference>
<dbReference type="InterPro" id="IPR044730">
    <property type="entry name" value="RNase_H-like_dom_plant"/>
</dbReference>
<feature type="domain" description="RNase H type-1" evidence="1">
    <location>
        <begin position="170"/>
        <end position="297"/>
    </location>
</feature>
<dbReference type="InterPro" id="IPR036397">
    <property type="entry name" value="RNaseH_sf"/>
</dbReference>
<sequence length="336" mass="37432">MGKGAAACGGRSWRRRTVMEQAVGGVRRAKLRGWRSWKGPSRCSFCPSPEIETTEHLFGDGVMAQYVWRFFGAPVGVGWSGSSFRVCMAAWWEGRQRNKPLRFVHQVVPLMICWHLWKARNGMKYEGKRIVGAHFPDCRVPSWSWIQFYLATSTWKTAISHRLVKWVRPFYGSLKLNTDGCSKGNPGLSGGGGVLRDGGRMVLAFSCSFGLASSMQAEARALLFGVKLCLQRGIDTLDVELDSLVLVRILNRLVRCPWGIHTEVQQLIGVASHFPRILHCYRQANQVADTLANTGCLQARDDIYLAALDLPHLAQGALFLDRLGVPSLCQVVVREG</sequence>
<dbReference type="SUPFAM" id="SSF53098">
    <property type="entry name" value="Ribonuclease H-like"/>
    <property type="match status" value="1"/>
</dbReference>
<accession>A0ABM4W8T1</accession>
<protein>
    <recommendedName>
        <fullName evidence="1">RNase H type-1 domain-containing protein</fullName>
    </recommendedName>
</protein>
<dbReference type="PANTHER" id="PTHR47723">
    <property type="entry name" value="OS05G0353850 PROTEIN"/>
    <property type="match status" value="1"/>
</dbReference>
<evidence type="ECO:0000313" key="2">
    <source>
        <dbReference type="Proteomes" id="UP001652660"/>
    </source>
</evidence>
<dbReference type="CDD" id="cd06222">
    <property type="entry name" value="RNase_H_like"/>
    <property type="match status" value="1"/>
</dbReference>
<dbReference type="PANTHER" id="PTHR47723:SF19">
    <property type="entry name" value="POLYNUCLEOTIDYL TRANSFERASE, RIBONUCLEASE H-LIKE SUPERFAMILY PROTEIN"/>
    <property type="match status" value="1"/>
</dbReference>
<dbReference type="Gene3D" id="3.30.420.10">
    <property type="entry name" value="Ribonuclease H-like superfamily/Ribonuclease H"/>
    <property type="match status" value="1"/>
</dbReference>
<gene>
    <name evidence="3" type="primary">LOC140021335</name>
</gene>
<name>A0ABM4W8T1_COFAR</name>
<dbReference type="InterPro" id="IPR053151">
    <property type="entry name" value="RNase_H-like"/>
</dbReference>
<dbReference type="InterPro" id="IPR012337">
    <property type="entry name" value="RNaseH-like_sf"/>
</dbReference>
<dbReference type="Pfam" id="PF13456">
    <property type="entry name" value="RVT_3"/>
    <property type="match status" value="1"/>
</dbReference>
<dbReference type="Proteomes" id="UP001652660">
    <property type="component" value="Chromosome 11e"/>
</dbReference>
<proteinExistence type="predicted"/>
<dbReference type="GeneID" id="140021335"/>
<evidence type="ECO:0000313" key="3">
    <source>
        <dbReference type="RefSeq" id="XP_071928197.1"/>
    </source>
</evidence>
<dbReference type="RefSeq" id="XP_071928197.1">
    <property type="nucleotide sequence ID" value="XM_072072096.1"/>
</dbReference>
<dbReference type="InterPro" id="IPR002156">
    <property type="entry name" value="RNaseH_domain"/>
</dbReference>
<organism evidence="2 3">
    <name type="scientific">Coffea arabica</name>
    <name type="common">Arabian coffee</name>
    <dbReference type="NCBI Taxonomy" id="13443"/>
    <lineage>
        <taxon>Eukaryota</taxon>
        <taxon>Viridiplantae</taxon>
        <taxon>Streptophyta</taxon>
        <taxon>Embryophyta</taxon>
        <taxon>Tracheophyta</taxon>
        <taxon>Spermatophyta</taxon>
        <taxon>Magnoliopsida</taxon>
        <taxon>eudicotyledons</taxon>
        <taxon>Gunneridae</taxon>
        <taxon>Pentapetalae</taxon>
        <taxon>asterids</taxon>
        <taxon>lamiids</taxon>
        <taxon>Gentianales</taxon>
        <taxon>Rubiaceae</taxon>
        <taxon>Ixoroideae</taxon>
        <taxon>Gardenieae complex</taxon>
        <taxon>Bertiereae - Coffeeae clade</taxon>
        <taxon>Coffeeae</taxon>
        <taxon>Coffea</taxon>
    </lineage>
</organism>
<dbReference type="PROSITE" id="PS50879">
    <property type="entry name" value="RNASE_H_1"/>
    <property type="match status" value="1"/>
</dbReference>